<dbReference type="AlphaFoldDB" id="A0A518ERK6"/>
<dbReference type="Gene3D" id="1.10.260.40">
    <property type="entry name" value="lambda repressor-like DNA-binding domains"/>
    <property type="match status" value="1"/>
</dbReference>
<protein>
    <submittedName>
        <fullName evidence="3">Helix-turn-helix protein</fullName>
    </submittedName>
</protein>
<dbReference type="InterPro" id="IPR010982">
    <property type="entry name" value="Lambda_DNA-bd_dom_sf"/>
</dbReference>
<dbReference type="EMBL" id="CP036434">
    <property type="protein sequence ID" value="QDV06723.1"/>
    <property type="molecule type" value="Genomic_DNA"/>
</dbReference>
<evidence type="ECO:0000313" key="3">
    <source>
        <dbReference type="EMBL" id="QDV06723.1"/>
    </source>
</evidence>
<dbReference type="OrthoDB" id="7595480at2"/>
<organism evidence="3 4">
    <name type="scientific">Saltatorellus ferox</name>
    <dbReference type="NCBI Taxonomy" id="2528018"/>
    <lineage>
        <taxon>Bacteria</taxon>
        <taxon>Pseudomonadati</taxon>
        <taxon>Planctomycetota</taxon>
        <taxon>Planctomycetia</taxon>
        <taxon>Planctomycetia incertae sedis</taxon>
        <taxon>Saltatorellus</taxon>
    </lineage>
</organism>
<sequence length="164" mass="18199">MMIAEAASRALWRMPKVEFDQMWRILAQIWPNSIEDDPMKIDPLTPQGAILEELGKRLGRVRKRQGMTQEALAEAAGLGVATVRRIEDGSDSQLGSWIKLLKALGMEASIEGLLPESYRSPMEEALGGESARRGRSRPGGRQEGQAEDRPEGAPSVFRWGDERV</sequence>
<dbReference type="PROSITE" id="PS50943">
    <property type="entry name" value="HTH_CROC1"/>
    <property type="match status" value="1"/>
</dbReference>
<dbReference type="Proteomes" id="UP000320390">
    <property type="component" value="Chromosome"/>
</dbReference>
<proteinExistence type="predicted"/>
<name>A0A518ERK6_9BACT</name>
<dbReference type="Pfam" id="PF01381">
    <property type="entry name" value="HTH_3"/>
    <property type="match status" value="1"/>
</dbReference>
<dbReference type="CDD" id="cd00093">
    <property type="entry name" value="HTH_XRE"/>
    <property type="match status" value="1"/>
</dbReference>
<dbReference type="InterPro" id="IPR001387">
    <property type="entry name" value="Cro/C1-type_HTH"/>
</dbReference>
<evidence type="ECO:0000259" key="2">
    <source>
        <dbReference type="PROSITE" id="PS50943"/>
    </source>
</evidence>
<evidence type="ECO:0000256" key="1">
    <source>
        <dbReference type="SAM" id="MobiDB-lite"/>
    </source>
</evidence>
<accession>A0A518ERK6</accession>
<reference evidence="3 4" key="1">
    <citation type="submission" date="2019-02" db="EMBL/GenBank/DDBJ databases">
        <title>Deep-cultivation of Planctomycetes and their phenomic and genomic characterization uncovers novel biology.</title>
        <authorList>
            <person name="Wiegand S."/>
            <person name="Jogler M."/>
            <person name="Boedeker C."/>
            <person name="Pinto D."/>
            <person name="Vollmers J."/>
            <person name="Rivas-Marin E."/>
            <person name="Kohn T."/>
            <person name="Peeters S.H."/>
            <person name="Heuer A."/>
            <person name="Rast P."/>
            <person name="Oberbeckmann S."/>
            <person name="Bunk B."/>
            <person name="Jeske O."/>
            <person name="Meyerdierks A."/>
            <person name="Storesund J.E."/>
            <person name="Kallscheuer N."/>
            <person name="Luecker S."/>
            <person name="Lage O.M."/>
            <person name="Pohl T."/>
            <person name="Merkel B.J."/>
            <person name="Hornburger P."/>
            <person name="Mueller R.-W."/>
            <person name="Bruemmer F."/>
            <person name="Labrenz M."/>
            <person name="Spormann A.M."/>
            <person name="Op den Camp H."/>
            <person name="Overmann J."/>
            <person name="Amann R."/>
            <person name="Jetten M.S.M."/>
            <person name="Mascher T."/>
            <person name="Medema M.H."/>
            <person name="Devos D.P."/>
            <person name="Kaster A.-K."/>
            <person name="Ovreas L."/>
            <person name="Rohde M."/>
            <person name="Galperin M.Y."/>
            <person name="Jogler C."/>
        </authorList>
    </citation>
    <scope>NUCLEOTIDE SEQUENCE [LARGE SCALE GENOMIC DNA]</scope>
    <source>
        <strain evidence="3 4">Poly30</strain>
    </source>
</reference>
<gene>
    <name evidence="3" type="ORF">Poly30_22380</name>
</gene>
<feature type="domain" description="HTH cro/C1-type" evidence="2">
    <location>
        <begin position="62"/>
        <end position="113"/>
    </location>
</feature>
<dbReference type="SMART" id="SM00530">
    <property type="entry name" value="HTH_XRE"/>
    <property type="match status" value="1"/>
</dbReference>
<feature type="region of interest" description="Disordered" evidence="1">
    <location>
        <begin position="119"/>
        <end position="164"/>
    </location>
</feature>
<dbReference type="GO" id="GO:0003677">
    <property type="term" value="F:DNA binding"/>
    <property type="evidence" value="ECO:0007669"/>
    <property type="project" value="InterPro"/>
</dbReference>
<dbReference type="SUPFAM" id="SSF47413">
    <property type="entry name" value="lambda repressor-like DNA-binding domains"/>
    <property type="match status" value="1"/>
</dbReference>
<keyword evidence="4" id="KW-1185">Reference proteome</keyword>
<evidence type="ECO:0000313" key="4">
    <source>
        <dbReference type="Proteomes" id="UP000320390"/>
    </source>
</evidence>